<accession>A0ACC2TG26</accession>
<dbReference type="Proteomes" id="UP001165960">
    <property type="component" value="Unassembled WGS sequence"/>
</dbReference>
<sequence length="493" mass="55457">MEFIKKGNKFSDAEKSFQSNYPPSNMPVDTFDHPHIICQVTEAGHADTLLSCETVLFSHHLQKNKDSASKDLIPSQPPIGLTAPNDKQAKDTTIKQSKRVSKRIITNEIVQKIVKYNQCGLSKKKTAELLGITQANVSYRLQRYQNFGILAANQSHNKWQRQAQGDKAYPLMLAMLQHDPLMKLSQVRLQLGLHGFWISKRTIYFWMHGSVVSVRVLSNEENKPPQLDNSTPYDPTIIDLVKNSMTTSSDDTVFVSYYKLGYSYQFFGEKSFHPVANKKSDICGFFVGAFLAVSSSGVHLYQTNVTYYKSYGYGASVQAMLSAWKDTNKKHKVFLSAHADHKEETVKDIRDAGHQVEIYPANHADLHLGDVLFYNIGSLLRKHNPTSFKQVKSLITNQEALFPATAVKALHSVIVSYANDSKKLNKDSRLPPRHSPLFIPTSVITEQQYDQLKAAAKKCPLLSLSASSTESNLTMEALTLTLFLLLTFNMRCL</sequence>
<evidence type="ECO:0000313" key="2">
    <source>
        <dbReference type="Proteomes" id="UP001165960"/>
    </source>
</evidence>
<keyword evidence="2" id="KW-1185">Reference proteome</keyword>
<organism evidence="1 2">
    <name type="scientific">Entomophthora muscae</name>
    <dbReference type="NCBI Taxonomy" id="34485"/>
    <lineage>
        <taxon>Eukaryota</taxon>
        <taxon>Fungi</taxon>
        <taxon>Fungi incertae sedis</taxon>
        <taxon>Zoopagomycota</taxon>
        <taxon>Entomophthoromycotina</taxon>
        <taxon>Entomophthoromycetes</taxon>
        <taxon>Entomophthorales</taxon>
        <taxon>Entomophthoraceae</taxon>
        <taxon>Entomophthora</taxon>
    </lineage>
</organism>
<protein>
    <submittedName>
        <fullName evidence="1">Uncharacterized protein</fullName>
    </submittedName>
</protein>
<gene>
    <name evidence="1" type="ORF">DSO57_1013901</name>
</gene>
<dbReference type="EMBL" id="QTSX02002892">
    <property type="protein sequence ID" value="KAJ9073659.1"/>
    <property type="molecule type" value="Genomic_DNA"/>
</dbReference>
<name>A0ACC2TG26_9FUNG</name>
<comment type="caution">
    <text evidence="1">The sequence shown here is derived from an EMBL/GenBank/DDBJ whole genome shotgun (WGS) entry which is preliminary data.</text>
</comment>
<reference evidence="1" key="1">
    <citation type="submission" date="2022-04" db="EMBL/GenBank/DDBJ databases">
        <title>Genome of the entomopathogenic fungus Entomophthora muscae.</title>
        <authorList>
            <person name="Elya C."/>
            <person name="Lovett B.R."/>
            <person name="Lee E."/>
            <person name="Macias A.M."/>
            <person name="Hajek A.E."/>
            <person name="De Bivort B.L."/>
            <person name="Kasson M.T."/>
            <person name="De Fine Licht H.H."/>
            <person name="Stajich J.E."/>
        </authorList>
    </citation>
    <scope>NUCLEOTIDE SEQUENCE</scope>
    <source>
        <strain evidence="1">Berkeley</strain>
    </source>
</reference>
<proteinExistence type="predicted"/>
<evidence type="ECO:0000313" key="1">
    <source>
        <dbReference type="EMBL" id="KAJ9073659.1"/>
    </source>
</evidence>